<sequence>MEEDTEKELRARLARLTGAARTRPLLELFQVLADRYWRAGPGRPAGLPALNEAIDCLAEAYGYLLPGDPMRAQVACQLGWFLGARQLAHGGPEDQRQRATGLLEEALAATNLPPMFTCVAWLTLGQLRLDAVVREMQSLDMPTLLAGASHRPALTDVERAIDCFQQVLAGDLLGTEVADGTQAMLACAEAVRDLFVGLDAGTGTGIDFGPMMRTMATLQEAQRRLADGVEAGKIPRLPNLLGGRATATVDPLDFPVTVLHGPEPVPGDGDRRSGGDDTGPPRVEEPQRARRSAAPVDLAALRRALRERVAGDGDPYAALAALLRPDAPPPPAGLVDDLVGLATSVTHAAGATATAADRVVLAVALYLRGRDDADDGWGDADDDVRAAAVALSTATDALPADPSGAVPLAVDLARLLDRHDPEGRAGNALHDRFVPVAQALRGVRVQALAWSRPDGTRLLLHTDDGRFHDGRPDGALPPRVVVVGAEPLSDDDAVVSYVASARQAGELAGRVPLRVTEAPVLVVDPRGGHDEAGLVRLCRRLYPRAVVLGRADGGSDGPGTPAEVRRRLDASMLHLTCGVSATGALELAGPADLDAAAITGRTARTSTEGGLVVLPPAGDGSVPLAEAFLAAGFTGVVGWTRPVPRPVATLMLAVLHTGLVRGGLRPAAAVRSVRRWLASPDRRTPAGLAPAPMDVTGPALADPVYRSALVYHGI</sequence>
<evidence type="ECO:0000313" key="3">
    <source>
        <dbReference type="Proteomes" id="UP001611075"/>
    </source>
</evidence>
<organism evidence="2 3">
    <name type="scientific">Micromonospora rubida</name>
    <dbReference type="NCBI Taxonomy" id="2697657"/>
    <lineage>
        <taxon>Bacteria</taxon>
        <taxon>Bacillati</taxon>
        <taxon>Actinomycetota</taxon>
        <taxon>Actinomycetes</taxon>
        <taxon>Micromonosporales</taxon>
        <taxon>Micromonosporaceae</taxon>
        <taxon>Micromonospora</taxon>
    </lineage>
</organism>
<evidence type="ECO:0008006" key="4">
    <source>
        <dbReference type="Google" id="ProtNLM"/>
    </source>
</evidence>
<comment type="caution">
    <text evidence="2">The sequence shown here is derived from an EMBL/GenBank/DDBJ whole genome shotgun (WGS) entry which is preliminary data.</text>
</comment>
<name>A0ABW7SQ03_9ACTN</name>
<dbReference type="EMBL" id="JBIRPU010000009">
    <property type="protein sequence ID" value="MFI0794018.1"/>
    <property type="molecule type" value="Genomic_DNA"/>
</dbReference>
<gene>
    <name evidence="2" type="ORF">ACH4OY_15205</name>
</gene>
<dbReference type="RefSeq" id="WP_396679957.1">
    <property type="nucleotide sequence ID" value="NZ_JBIRPU010000009.1"/>
</dbReference>
<protein>
    <recommendedName>
        <fullName evidence="4">CHAT domain-containing protein</fullName>
    </recommendedName>
</protein>
<evidence type="ECO:0000256" key="1">
    <source>
        <dbReference type="SAM" id="MobiDB-lite"/>
    </source>
</evidence>
<reference evidence="2 3" key="1">
    <citation type="submission" date="2024-10" db="EMBL/GenBank/DDBJ databases">
        <title>The Natural Products Discovery Center: Release of the First 8490 Sequenced Strains for Exploring Actinobacteria Biosynthetic Diversity.</title>
        <authorList>
            <person name="Kalkreuter E."/>
            <person name="Kautsar S.A."/>
            <person name="Yang D."/>
            <person name="Bader C.D."/>
            <person name="Teijaro C.N."/>
            <person name="Fluegel L."/>
            <person name="Davis C.M."/>
            <person name="Simpson J.R."/>
            <person name="Lauterbach L."/>
            <person name="Steele A.D."/>
            <person name="Gui C."/>
            <person name="Meng S."/>
            <person name="Li G."/>
            <person name="Viehrig K."/>
            <person name="Ye F."/>
            <person name="Su P."/>
            <person name="Kiefer A.F."/>
            <person name="Nichols A."/>
            <person name="Cepeda A.J."/>
            <person name="Yan W."/>
            <person name="Fan B."/>
            <person name="Jiang Y."/>
            <person name="Adhikari A."/>
            <person name="Zheng C.-J."/>
            <person name="Schuster L."/>
            <person name="Cowan T.M."/>
            <person name="Smanski M.J."/>
            <person name="Chevrette M.G."/>
            <person name="De Carvalho L.P.S."/>
            <person name="Shen B."/>
        </authorList>
    </citation>
    <scope>NUCLEOTIDE SEQUENCE [LARGE SCALE GENOMIC DNA]</scope>
    <source>
        <strain evidence="2 3">NPDC021253</strain>
    </source>
</reference>
<feature type="region of interest" description="Disordered" evidence="1">
    <location>
        <begin position="257"/>
        <end position="295"/>
    </location>
</feature>
<dbReference type="Proteomes" id="UP001611075">
    <property type="component" value="Unassembled WGS sequence"/>
</dbReference>
<keyword evidence="3" id="KW-1185">Reference proteome</keyword>
<accession>A0ABW7SQ03</accession>
<evidence type="ECO:0000313" key="2">
    <source>
        <dbReference type="EMBL" id="MFI0794018.1"/>
    </source>
</evidence>
<proteinExistence type="predicted"/>